<name>C9Z2U2_STRSW</name>
<evidence type="ECO:0000313" key="2">
    <source>
        <dbReference type="EMBL" id="CBG74251.1"/>
    </source>
</evidence>
<reference evidence="2 3" key="1">
    <citation type="journal article" date="2010" name="Mol. Plant Microbe Interact.">
        <title>Streptomyces scabies 87-22 contains a coronafacic acid-like biosynthetic cluster that contributes to plant-microbe interactions.</title>
        <authorList>
            <person name="Bignell D.R."/>
            <person name="Seipke R.F."/>
            <person name="Huguet-Tapia J.C."/>
            <person name="Chambers A.H."/>
            <person name="Parry R.J."/>
            <person name="Loria R."/>
        </authorList>
    </citation>
    <scope>NUCLEOTIDE SEQUENCE [LARGE SCALE GENOMIC DNA]</scope>
    <source>
        <strain evidence="2 3">87.22</strain>
    </source>
</reference>
<dbReference type="Proteomes" id="UP000001444">
    <property type="component" value="Chromosome"/>
</dbReference>
<keyword evidence="3" id="KW-1185">Reference proteome</keyword>
<dbReference type="EMBL" id="FN554889">
    <property type="protein sequence ID" value="CBG74251.1"/>
    <property type="molecule type" value="Genomic_DNA"/>
</dbReference>
<protein>
    <submittedName>
        <fullName evidence="2">Putative secreted protein</fullName>
    </submittedName>
</protein>
<dbReference type="KEGG" id="scb:SCAB_72621"/>
<evidence type="ECO:0000313" key="3">
    <source>
        <dbReference type="Proteomes" id="UP000001444"/>
    </source>
</evidence>
<dbReference type="GeneID" id="24306461"/>
<accession>C9Z2U2</accession>
<proteinExistence type="predicted"/>
<dbReference type="HOGENOM" id="CLU_2467787_0_0_11"/>
<sequence length="88" mass="8956">MTQHSSPTRARVPLGLAVCLLAVAAPAAYAALAEEAPAGPVVAPARGTPYIETRLFSGTERPGGGPAFTAEPFLALVDPEVTPGFLDL</sequence>
<feature type="chain" id="PRO_5003005206" evidence="1">
    <location>
        <begin position="31"/>
        <end position="88"/>
    </location>
</feature>
<dbReference type="AlphaFoldDB" id="C9Z2U2"/>
<feature type="signal peptide" evidence="1">
    <location>
        <begin position="1"/>
        <end position="30"/>
    </location>
</feature>
<keyword evidence="1" id="KW-0732">Signal</keyword>
<dbReference type="RefSeq" id="WP_013004794.1">
    <property type="nucleotide sequence ID" value="NC_013929.1"/>
</dbReference>
<evidence type="ECO:0000256" key="1">
    <source>
        <dbReference type="SAM" id="SignalP"/>
    </source>
</evidence>
<gene>
    <name evidence="2" type="ordered locus">SCAB_72621</name>
</gene>
<organism evidence="2 3">
    <name type="scientific">Streptomyces scabiei (strain 87.22)</name>
    <dbReference type="NCBI Taxonomy" id="680198"/>
    <lineage>
        <taxon>Bacteria</taxon>
        <taxon>Bacillati</taxon>
        <taxon>Actinomycetota</taxon>
        <taxon>Actinomycetes</taxon>
        <taxon>Kitasatosporales</taxon>
        <taxon>Streptomycetaceae</taxon>
        <taxon>Streptomyces</taxon>
    </lineage>
</organism>
<dbReference type="STRING" id="680198.SCAB_72621"/>